<feature type="domain" description="RCK N-terminal" evidence="16">
    <location>
        <begin position="199"/>
        <end position="316"/>
    </location>
</feature>
<dbReference type="InterPro" id="IPR013099">
    <property type="entry name" value="K_chnl_dom"/>
</dbReference>
<keyword evidence="10" id="KW-0407">Ion channel</keyword>
<feature type="domain" description="Potassium channel" evidence="15">
    <location>
        <begin position="94"/>
        <end position="179"/>
    </location>
</feature>
<evidence type="ECO:0000256" key="1">
    <source>
        <dbReference type="ARBA" id="ARBA00004141"/>
    </source>
</evidence>
<keyword evidence="5" id="KW-0631">Potassium channel</keyword>
<dbReference type="GO" id="GO:0016020">
    <property type="term" value="C:membrane"/>
    <property type="evidence" value="ECO:0007669"/>
    <property type="project" value="UniProtKB-SubCell"/>
</dbReference>
<evidence type="ECO:0000256" key="13">
    <source>
        <dbReference type="SAM" id="Phobius"/>
    </source>
</evidence>
<feature type="region of interest" description="Disordered" evidence="12">
    <location>
        <begin position="1025"/>
        <end position="1059"/>
    </location>
</feature>
<dbReference type="EMBL" id="HBKN01027435">
    <property type="protein sequence ID" value="CAE2310714.1"/>
    <property type="molecule type" value="Transcribed_RNA"/>
</dbReference>
<evidence type="ECO:0000259" key="14">
    <source>
        <dbReference type="Pfam" id="PF03493"/>
    </source>
</evidence>
<evidence type="ECO:0000256" key="10">
    <source>
        <dbReference type="ARBA" id="ARBA00023303"/>
    </source>
</evidence>
<evidence type="ECO:0000256" key="2">
    <source>
        <dbReference type="ARBA" id="ARBA00022448"/>
    </source>
</evidence>
<evidence type="ECO:0000256" key="4">
    <source>
        <dbReference type="ARBA" id="ARBA00022692"/>
    </source>
</evidence>
<protein>
    <recommendedName>
        <fullName evidence="18">Potassium channel domain-containing protein</fullName>
    </recommendedName>
</protein>
<evidence type="ECO:0000256" key="9">
    <source>
        <dbReference type="ARBA" id="ARBA00023136"/>
    </source>
</evidence>
<feature type="domain" description="RCK N-terminal" evidence="16">
    <location>
        <begin position="618"/>
        <end position="727"/>
    </location>
</feature>
<comment type="catalytic activity">
    <reaction evidence="11">
        <text>K(+)(in) = K(+)(out)</text>
        <dbReference type="Rhea" id="RHEA:29463"/>
        <dbReference type="ChEBI" id="CHEBI:29103"/>
    </reaction>
</comment>
<evidence type="ECO:0000256" key="3">
    <source>
        <dbReference type="ARBA" id="ARBA00022538"/>
    </source>
</evidence>
<dbReference type="Gene3D" id="3.40.50.720">
    <property type="entry name" value="NAD(P)-binding Rossmann-like Domain"/>
    <property type="match status" value="2"/>
</dbReference>
<keyword evidence="4 13" id="KW-0812">Transmembrane</keyword>
<evidence type="ECO:0000259" key="16">
    <source>
        <dbReference type="Pfam" id="PF22614"/>
    </source>
</evidence>
<evidence type="ECO:0000256" key="5">
    <source>
        <dbReference type="ARBA" id="ARBA00022826"/>
    </source>
</evidence>
<feature type="domain" description="Calcium-activated potassium channel BK alpha subunit" evidence="14">
    <location>
        <begin position="345"/>
        <end position="428"/>
    </location>
</feature>
<dbReference type="Pfam" id="PF03493">
    <property type="entry name" value="BK_channel_a"/>
    <property type="match status" value="1"/>
</dbReference>
<name>A0A7S4KZV2_GUITH</name>
<dbReference type="Gene3D" id="1.10.287.70">
    <property type="match status" value="1"/>
</dbReference>
<dbReference type="InterPro" id="IPR047871">
    <property type="entry name" value="K_chnl_Slo-like"/>
</dbReference>
<dbReference type="InterPro" id="IPR003929">
    <property type="entry name" value="K_chnl_BK_asu"/>
</dbReference>
<evidence type="ECO:0000313" key="17">
    <source>
        <dbReference type="EMBL" id="CAE2310714.1"/>
    </source>
</evidence>
<evidence type="ECO:0000256" key="8">
    <source>
        <dbReference type="ARBA" id="ARBA00023065"/>
    </source>
</evidence>
<keyword evidence="7 13" id="KW-1133">Transmembrane helix</keyword>
<dbReference type="InterPro" id="IPR003148">
    <property type="entry name" value="RCK_N"/>
</dbReference>
<feature type="transmembrane region" description="Helical" evidence="13">
    <location>
        <begin position="158"/>
        <end position="181"/>
    </location>
</feature>
<sequence length="1059" mass="117054">MFAHLLDAARYQFDPMHTFSSRSLIDVFTVVPLFLQEGGFSYCGDLCPRPSWVTFSYIRAVRVLFTWREIENSSIMSEMEEFTRAMIRSLIKFIVIVIFFAGTMFVFETLGDLPGGSDKELSTGMGSTSFMTMCYYTFVTISTVGYGDYAPSTVLGRLFVIAVILGGVLFFSIETGTIMAIAKLSATGKGKFTPRNPKAKHVLVIGGGVVSGSISVLESFLLSLVSSSHGDKVPEVVLMAPKGPEEEMVALLNTRWATRANIKYLWGSPASVADLERARISNVEICFVLADLNNHPMREDLQNIVRAAAVYRIYKTPMLVMMMEAKHIKYAVQAGIPESMCCGLDDLEISTIASSCQCVGLSTMIINLALPDIEGLDEYEPQDAWLEEYMDGASKELYGLQLRESYTGKDFCQTAREVYEDCGVMLIAAQDRDGQVVMNPGSRFIVQDSTVFFCIANDEDSLESIRRHEGRDWLIAYENNRNAAIEQVQTERRRIAATMSRPALLALSELNDVGNEMGNFGADGEEDDRKTAYISRTRSVAKSTATSKRGGAMPVGVVGRAGIPRGGAMGRLGYPRIKKEEKKQKPVQPLPSGSDALFEEEEFVSLPQCQEEIVKRGNHIVIIGLDNTGSLFPQITSTVRQLRTQVLPTPMTSIPITILYERPVSSKILEFLAEHTNVVYIQGSPLKLRSLIRAGVDRCAKLLVISGSGASGGGAETIMMDQDAILLQSIFESQCALWSHMPTVICELQVPANIKQLSEDVLSKTSASASIEELNVKTTFSSKGTRTHLRYASGLIVHRAEFSSLFAAAYYTPGVLDLLKSMCKAPQSPFSSIVWKIPANKEIIGKTFAQVFSEMIKIDAIPIGIYRRINPKKGNTLPIVYTCPDPSAIVDCGDCVYIMASIDWCKSHAMYTEGIFDTPREEVEREEILFIPRLSQIHEANDGEGRDEQALNQLSIQLQGMGEDGTLREHGKCPLGHRLKPICTPDEGWACDECSLDSVPAGTSMYGCKKCRWVCCMECYDTHDVSESPYEPSIPTLPRNDMSRRNAKYLSDDDRNSDT</sequence>
<keyword evidence="3" id="KW-0633">Potassium transport</keyword>
<keyword evidence="2" id="KW-0813">Transport</keyword>
<dbReference type="AlphaFoldDB" id="A0A7S4KZV2"/>
<dbReference type="SUPFAM" id="SSF81324">
    <property type="entry name" value="Voltage-gated potassium channels"/>
    <property type="match status" value="1"/>
</dbReference>
<gene>
    <name evidence="17" type="ORF">GTHE00462_LOCUS21217</name>
</gene>
<evidence type="ECO:0000256" key="11">
    <source>
        <dbReference type="ARBA" id="ARBA00034430"/>
    </source>
</evidence>
<dbReference type="Pfam" id="PF07885">
    <property type="entry name" value="Ion_trans_2"/>
    <property type="match status" value="1"/>
</dbReference>
<reference evidence="17" key="1">
    <citation type="submission" date="2021-01" db="EMBL/GenBank/DDBJ databases">
        <authorList>
            <person name="Corre E."/>
            <person name="Pelletier E."/>
            <person name="Niang G."/>
            <person name="Scheremetjew M."/>
            <person name="Finn R."/>
            <person name="Kale V."/>
            <person name="Holt S."/>
            <person name="Cochrane G."/>
            <person name="Meng A."/>
            <person name="Brown T."/>
            <person name="Cohen L."/>
        </authorList>
    </citation>
    <scope>NUCLEOTIDE SEQUENCE</scope>
    <source>
        <strain evidence="17">CCMP 2712</strain>
    </source>
</reference>
<feature type="transmembrane region" description="Helical" evidence="13">
    <location>
        <begin position="89"/>
        <end position="107"/>
    </location>
</feature>
<evidence type="ECO:0000256" key="6">
    <source>
        <dbReference type="ARBA" id="ARBA00022958"/>
    </source>
</evidence>
<dbReference type="GO" id="GO:0005267">
    <property type="term" value="F:potassium channel activity"/>
    <property type="evidence" value="ECO:0007669"/>
    <property type="project" value="UniProtKB-KW"/>
</dbReference>
<dbReference type="PANTHER" id="PTHR10027">
    <property type="entry name" value="CALCIUM-ACTIVATED POTASSIUM CHANNEL ALPHA CHAIN"/>
    <property type="match status" value="1"/>
</dbReference>
<proteinExistence type="predicted"/>
<accession>A0A7S4KZV2</accession>
<keyword evidence="6" id="KW-0630">Potassium</keyword>
<feature type="compositionally biased region" description="Basic and acidic residues" evidence="12">
    <location>
        <begin position="1050"/>
        <end position="1059"/>
    </location>
</feature>
<evidence type="ECO:0008006" key="18">
    <source>
        <dbReference type="Google" id="ProtNLM"/>
    </source>
</evidence>
<keyword evidence="8" id="KW-0406">Ion transport</keyword>
<comment type="subcellular location">
    <subcellularLocation>
        <location evidence="1">Membrane</location>
        <topology evidence="1">Multi-pass membrane protein</topology>
    </subcellularLocation>
</comment>
<keyword evidence="9 13" id="KW-0472">Membrane</keyword>
<evidence type="ECO:0000256" key="12">
    <source>
        <dbReference type="SAM" id="MobiDB-lite"/>
    </source>
</evidence>
<evidence type="ECO:0000256" key="7">
    <source>
        <dbReference type="ARBA" id="ARBA00022989"/>
    </source>
</evidence>
<dbReference type="Pfam" id="PF22614">
    <property type="entry name" value="Slo-like_RCK"/>
    <property type="match status" value="2"/>
</dbReference>
<evidence type="ECO:0000259" key="15">
    <source>
        <dbReference type="Pfam" id="PF07885"/>
    </source>
</evidence>
<organism evidence="17">
    <name type="scientific">Guillardia theta</name>
    <name type="common">Cryptophyte</name>
    <name type="synonym">Cryptomonas phi</name>
    <dbReference type="NCBI Taxonomy" id="55529"/>
    <lineage>
        <taxon>Eukaryota</taxon>
        <taxon>Cryptophyceae</taxon>
        <taxon>Pyrenomonadales</taxon>
        <taxon>Geminigeraceae</taxon>
        <taxon>Guillardia</taxon>
    </lineage>
</organism>
<dbReference type="PANTHER" id="PTHR10027:SF10">
    <property type="entry name" value="SLOWPOKE 2, ISOFORM D"/>
    <property type="match status" value="1"/>
</dbReference>